<accession>A0A0V0QGS4</accession>
<organism evidence="1 2">
    <name type="scientific">Pseudocohnilembus persalinus</name>
    <name type="common">Ciliate</name>
    <dbReference type="NCBI Taxonomy" id="266149"/>
    <lineage>
        <taxon>Eukaryota</taxon>
        <taxon>Sar</taxon>
        <taxon>Alveolata</taxon>
        <taxon>Ciliophora</taxon>
        <taxon>Intramacronucleata</taxon>
        <taxon>Oligohymenophorea</taxon>
        <taxon>Scuticociliatia</taxon>
        <taxon>Philasterida</taxon>
        <taxon>Pseudocohnilembidae</taxon>
        <taxon>Pseudocohnilembus</taxon>
    </lineage>
</organism>
<evidence type="ECO:0000313" key="2">
    <source>
        <dbReference type="Proteomes" id="UP000054937"/>
    </source>
</evidence>
<evidence type="ECO:0000313" key="1">
    <source>
        <dbReference type="EMBL" id="KRX01387.1"/>
    </source>
</evidence>
<comment type="caution">
    <text evidence="1">The sequence shown here is derived from an EMBL/GenBank/DDBJ whole genome shotgun (WGS) entry which is preliminary data.</text>
</comment>
<reference evidence="1 2" key="1">
    <citation type="journal article" date="2015" name="Sci. Rep.">
        <title>Genome of the facultative scuticociliatosis pathogen Pseudocohnilembus persalinus provides insight into its virulence through horizontal gene transfer.</title>
        <authorList>
            <person name="Xiong J."/>
            <person name="Wang G."/>
            <person name="Cheng J."/>
            <person name="Tian M."/>
            <person name="Pan X."/>
            <person name="Warren A."/>
            <person name="Jiang C."/>
            <person name="Yuan D."/>
            <person name="Miao W."/>
        </authorList>
    </citation>
    <scope>NUCLEOTIDE SEQUENCE [LARGE SCALE GENOMIC DNA]</scope>
    <source>
        <strain evidence="1">36N120E</strain>
    </source>
</reference>
<name>A0A0V0QGS4_PSEPJ</name>
<gene>
    <name evidence="1" type="ORF">PPERSA_01290</name>
</gene>
<dbReference type="EMBL" id="LDAU01000170">
    <property type="protein sequence ID" value="KRX01387.1"/>
    <property type="molecule type" value="Genomic_DNA"/>
</dbReference>
<proteinExistence type="predicted"/>
<dbReference type="InParanoid" id="A0A0V0QGS4"/>
<dbReference type="Proteomes" id="UP000054937">
    <property type="component" value="Unassembled WGS sequence"/>
</dbReference>
<sequence>MKKMDKRQNKPKLNHEKNYEDQSFISKEFKDYLQQYFKIHIDQFGKDLITLKHQYFKIVKQIYEALEDNESNGLNKNSEDLETQISENQEEFESPKHKYVQDEKIEQFEPNSQTIVQKNLGFRYISVQKLWYKII</sequence>
<dbReference type="AlphaFoldDB" id="A0A0V0QGS4"/>
<protein>
    <submittedName>
        <fullName evidence="1">Uncharacterized protein</fullName>
    </submittedName>
</protein>
<keyword evidence="2" id="KW-1185">Reference proteome</keyword>